<keyword evidence="2" id="KW-1185">Reference proteome</keyword>
<reference evidence="1 2" key="1">
    <citation type="journal article" date="2023" name="J. Hered.">
        <title>Chromosome-level genome of the wood stork (Mycteria americana) provides insight into avian chromosome evolution.</title>
        <authorList>
            <person name="Flamio R. Jr."/>
            <person name="Ramstad K.M."/>
        </authorList>
    </citation>
    <scope>NUCLEOTIDE SEQUENCE [LARGE SCALE GENOMIC DNA]</scope>
    <source>
        <strain evidence="1">JAX WOST 10</strain>
    </source>
</reference>
<dbReference type="EMBL" id="JAUNZN010000003">
    <property type="protein sequence ID" value="KAK4823405.1"/>
    <property type="molecule type" value="Genomic_DNA"/>
</dbReference>
<dbReference type="Proteomes" id="UP001333110">
    <property type="component" value="Unassembled WGS sequence"/>
</dbReference>
<gene>
    <name evidence="1" type="ORF">QYF61_001779</name>
</gene>
<comment type="caution">
    <text evidence="1">The sequence shown here is derived from an EMBL/GenBank/DDBJ whole genome shotgun (WGS) entry which is preliminary data.</text>
</comment>
<evidence type="ECO:0000313" key="1">
    <source>
        <dbReference type="EMBL" id="KAK4823405.1"/>
    </source>
</evidence>
<dbReference type="AlphaFoldDB" id="A0AAN7NWY5"/>
<sequence length="118" mass="13851">MVVTALYLNTPFLKFISQMAKNTQKIAHIPESQSYPGLHNKKCGEQVKGGDSPPLYSTLVRPHLQYCTQLWGPQHKKDRDLLERVQRRTMKMVRGLEHLFYEERLRQLGLFSLENRKL</sequence>
<evidence type="ECO:0000313" key="2">
    <source>
        <dbReference type="Proteomes" id="UP001333110"/>
    </source>
</evidence>
<name>A0AAN7NWY5_MYCAM</name>
<proteinExistence type="predicted"/>
<accession>A0AAN7NWY5</accession>
<organism evidence="1 2">
    <name type="scientific">Mycteria americana</name>
    <name type="common">Wood stork</name>
    <dbReference type="NCBI Taxonomy" id="33587"/>
    <lineage>
        <taxon>Eukaryota</taxon>
        <taxon>Metazoa</taxon>
        <taxon>Chordata</taxon>
        <taxon>Craniata</taxon>
        <taxon>Vertebrata</taxon>
        <taxon>Euteleostomi</taxon>
        <taxon>Archelosauria</taxon>
        <taxon>Archosauria</taxon>
        <taxon>Dinosauria</taxon>
        <taxon>Saurischia</taxon>
        <taxon>Theropoda</taxon>
        <taxon>Coelurosauria</taxon>
        <taxon>Aves</taxon>
        <taxon>Neognathae</taxon>
        <taxon>Neoaves</taxon>
        <taxon>Aequornithes</taxon>
        <taxon>Ciconiiformes</taxon>
        <taxon>Ciconiidae</taxon>
        <taxon>Mycteria</taxon>
    </lineage>
</organism>
<protein>
    <submittedName>
        <fullName evidence="1">Uncharacterized protein</fullName>
    </submittedName>
</protein>